<feature type="region of interest" description="Disordered" evidence="1">
    <location>
        <begin position="473"/>
        <end position="503"/>
    </location>
</feature>
<protein>
    <recommendedName>
        <fullName evidence="2">DUF4283 domain-containing protein</fullName>
    </recommendedName>
</protein>
<organism evidence="3 4">
    <name type="scientific">Trifolium pratense</name>
    <name type="common">Red clover</name>
    <dbReference type="NCBI Taxonomy" id="57577"/>
    <lineage>
        <taxon>Eukaryota</taxon>
        <taxon>Viridiplantae</taxon>
        <taxon>Streptophyta</taxon>
        <taxon>Embryophyta</taxon>
        <taxon>Tracheophyta</taxon>
        <taxon>Spermatophyta</taxon>
        <taxon>Magnoliopsida</taxon>
        <taxon>eudicotyledons</taxon>
        <taxon>Gunneridae</taxon>
        <taxon>Pentapetalae</taxon>
        <taxon>rosids</taxon>
        <taxon>fabids</taxon>
        <taxon>Fabales</taxon>
        <taxon>Fabaceae</taxon>
        <taxon>Papilionoideae</taxon>
        <taxon>50 kb inversion clade</taxon>
        <taxon>NPAAA clade</taxon>
        <taxon>Hologalegina</taxon>
        <taxon>IRL clade</taxon>
        <taxon>Trifolieae</taxon>
        <taxon>Trifolium</taxon>
    </lineage>
</organism>
<dbReference type="EMBL" id="ASHM01014106">
    <property type="protein sequence ID" value="PNX96058.1"/>
    <property type="molecule type" value="Genomic_DNA"/>
</dbReference>
<dbReference type="Pfam" id="PF14111">
    <property type="entry name" value="DUF4283"/>
    <property type="match status" value="1"/>
</dbReference>
<dbReference type="PANTHER" id="PTHR31286:SF176">
    <property type="entry name" value="DUF4283 DOMAIN PROTEIN"/>
    <property type="match status" value="1"/>
</dbReference>
<feature type="domain" description="DUF4283" evidence="2">
    <location>
        <begin position="75"/>
        <end position="160"/>
    </location>
</feature>
<accession>A0A2K3MZ38</accession>
<dbReference type="STRING" id="57577.A0A2K3MZ38"/>
<name>A0A2K3MZ38_TRIPR</name>
<dbReference type="ExpressionAtlas" id="A0A2K3MZ38">
    <property type="expression patterns" value="baseline"/>
</dbReference>
<reference evidence="3 4" key="1">
    <citation type="journal article" date="2014" name="Am. J. Bot.">
        <title>Genome assembly and annotation for red clover (Trifolium pratense; Fabaceae).</title>
        <authorList>
            <person name="Istvanek J."/>
            <person name="Jaros M."/>
            <person name="Krenek A."/>
            <person name="Repkova J."/>
        </authorList>
    </citation>
    <scope>NUCLEOTIDE SEQUENCE [LARGE SCALE GENOMIC DNA]</scope>
    <source>
        <strain evidence="4">cv. Tatra</strain>
        <tissue evidence="3">Young leaves</tissue>
    </source>
</reference>
<comment type="caution">
    <text evidence="3">The sequence shown here is derived from an EMBL/GenBank/DDBJ whole genome shotgun (WGS) entry which is preliminary data.</text>
</comment>
<proteinExistence type="predicted"/>
<gene>
    <name evidence="3" type="ORF">L195_g019259</name>
</gene>
<reference evidence="3 4" key="2">
    <citation type="journal article" date="2017" name="Front. Plant Sci.">
        <title>Gene Classification and Mining of Molecular Markers Useful in Red Clover (Trifolium pratense) Breeding.</title>
        <authorList>
            <person name="Istvanek J."/>
            <person name="Dluhosova J."/>
            <person name="Dluhos P."/>
            <person name="Patkova L."/>
            <person name="Nedelnik J."/>
            <person name="Repkova J."/>
        </authorList>
    </citation>
    <scope>NUCLEOTIDE SEQUENCE [LARGE SCALE GENOMIC DNA]</scope>
    <source>
        <strain evidence="4">cv. Tatra</strain>
        <tissue evidence="3">Young leaves</tissue>
    </source>
</reference>
<evidence type="ECO:0000256" key="1">
    <source>
        <dbReference type="SAM" id="MobiDB-lite"/>
    </source>
</evidence>
<dbReference type="InterPro" id="IPR040256">
    <property type="entry name" value="At4g02000-like"/>
</dbReference>
<feature type="compositionally biased region" description="Basic residues" evidence="1">
    <location>
        <begin position="477"/>
        <end position="493"/>
    </location>
</feature>
<dbReference type="AlphaFoldDB" id="A0A2K3MZ38"/>
<evidence type="ECO:0000313" key="4">
    <source>
        <dbReference type="Proteomes" id="UP000236291"/>
    </source>
</evidence>
<evidence type="ECO:0000259" key="2">
    <source>
        <dbReference type="Pfam" id="PF14111"/>
    </source>
</evidence>
<dbReference type="Proteomes" id="UP000236291">
    <property type="component" value="Unassembled WGS sequence"/>
</dbReference>
<dbReference type="InterPro" id="IPR025558">
    <property type="entry name" value="DUF4283"/>
</dbReference>
<evidence type="ECO:0000313" key="3">
    <source>
        <dbReference type="EMBL" id="PNX96058.1"/>
    </source>
</evidence>
<sequence length="503" mass="56598">MSSTTENVLIPWSFLLDSSEKPSPKSSIPPTTKKSFADAVSNVCDVPSSQLPQPVIKGNDVAISIPEEDYQSEVDACKHCLHGRIIWPKGAKPVKVCDLKTKLLPLWKSLGRWGITSLGKGYYEFCFSSIEDVQNVRSVSSWNLNPGILKLFTWTKDFNPSFQQNSSAQVWVRIFGLSQEYWRPNILFAIANSLGTPICIDQLTSKSKFDREFGHFVRVLVDMDLKKEPLYRVLVERVGFAFFVDFEFENKPDFCHYCSCIGHNQGHCKRLHGDKSKQDLEQVTKQAPLQGTKKDYVIAKDNRKTTASVQTNPSSLDFDPMLECILRNKEVSNQVILDSITKPVHDVSNDPIDVDKVVDNEVEIVDDTSSDASEFVNNTPLDNFVDQEHPTAAAPHEPDALLLHSAQSEPVLSQGIATDLSTPDRIAHQMEFLKTSWDNLAEFEEENMDTNTADETNTPLNLDKVTAEADESFQLVTKKKKKNKSHNRTYRTRSKADSSSGFK</sequence>
<dbReference type="PANTHER" id="PTHR31286">
    <property type="entry name" value="GLYCINE-RICH CELL WALL STRUCTURAL PROTEIN 1.8-LIKE"/>
    <property type="match status" value="1"/>
</dbReference>